<protein>
    <recommendedName>
        <fullName evidence="3">Amidase domain-containing protein</fullName>
    </recommendedName>
</protein>
<dbReference type="Pfam" id="PF01425">
    <property type="entry name" value="Amidase"/>
    <property type="match status" value="1"/>
</dbReference>
<dbReference type="GO" id="GO:0016787">
    <property type="term" value="F:hydrolase activity"/>
    <property type="evidence" value="ECO:0007669"/>
    <property type="project" value="UniProtKB-KW"/>
</dbReference>
<gene>
    <name evidence="4" type="ORF">EKO04_005321</name>
</gene>
<sequence length="176" mass="19484">MTTACDRDGPPISLLEDRDLTMEVLDFRAAIMKQWNDTAKDGVPLDAFISPVNPAVAPRHGDYSKVRYFAYTAVANVLDYPVCTLPVGLVDPDVDLADDVSLIKDVKGNTLPAPTCERDETIRRKHDPKVYADMPVTIQVIGRRFEDEKVIGIVKMISNLLSEKQACSDAALDKSY</sequence>
<dbReference type="SUPFAM" id="SSF75304">
    <property type="entry name" value="Amidase signature (AS) enzymes"/>
    <property type="match status" value="1"/>
</dbReference>
<reference evidence="4" key="2">
    <citation type="submission" date="2020-09" db="EMBL/GenBank/DDBJ databases">
        <title>Reference genome assembly for Australian Ascochyta lentis isolate Al4.</title>
        <authorList>
            <person name="Lee R.C."/>
            <person name="Farfan-Caceres L.M."/>
            <person name="Debler J.W."/>
            <person name="Williams A.H."/>
            <person name="Henares B.M."/>
        </authorList>
    </citation>
    <scope>NUCLEOTIDE SEQUENCE</scope>
    <source>
        <strain evidence="4">Al4</strain>
    </source>
</reference>
<dbReference type="PANTHER" id="PTHR46072:SF11">
    <property type="entry name" value="AMIDASE-RELATED"/>
    <property type="match status" value="1"/>
</dbReference>
<dbReference type="OrthoDB" id="3787804at2759"/>
<evidence type="ECO:0000256" key="2">
    <source>
        <dbReference type="ARBA" id="ARBA00022801"/>
    </source>
</evidence>
<dbReference type="Proteomes" id="UP000651452">
    <property type="component" value="Unassembled WGS sequence"/>
</dbReference>
<organism evidence="4 5">
    <name type="scientific">Ascochyta lentis</name>
    <dbReference type="NCBI Taxonomy" id="205686"/>
    <lineage>
        <taxon>Eukaryota</taxon>
        <taxon>Fungi</taxon>
        <taxon>Dikarya</taxon>
        <taxon>Ascomycota</taxon>
        <taxon>Pezizomycotina</taxon>
        <taxon>Dothideomycetes</taxon>
        <taxon>Pleosporomycetidae</taxon>
        <taxon>Pleosporales</taxon>
        <taxon>Pleosporineae</taxon>
        <taxon>Didymellaceae</taxon>
        <taxon>Ascochyta</taxon>
    </lineage>
</organism>
<dbReference type="Gene3D" id="3.90.1300.10">
    <property type="entry name" value="Amidase signature (AS) domain"/>
    <property type="match status" value="1"/>
</dbReference>
<dbReference type="AlphaFoldDB" id="A0A8H7MJ18"/>
<name>A0A8H7MJ18_9PLEO</name>
<dbReference type="PANTHER" id="PTHR46072">
    <property type="entry name" value="AMIDASE-RELATED-RELATED"/>
    <property type="match status" value="1"/>
</dbReference>
<evidence type="ECO:0000313" key="4">
    <source>
        <dbReference type="EMBL" id="KAF9696520.1"/>
    </source>
</evidence>
<proteinExistence type="inferred from homology"/>
<keyword evidence="5" id="KW-1185">Reference proteome</keyword>
<feature type="domain" description="Amidase" evidence="3">
    <location>
        <begin position="27"/>
        <end position="150"/>
    </location>
</feature>
<dbReference type="InterPro" id="IPR036928">
    <property type="entry name" value="AS_sf"/>
</dbReference>
<comment type="caution">
    <text evidence="4">The sequence shown here is derived from an EMBL/GenBank/DDBJ whole genome shotgun (WGS) entry which is preliminary data.</text>
</comment>
<keyword evidence="2" id="KW-0378">Hydrolase</keyword>
<accession>A0A8H7MJ18</accession>
<dbReference type="InterPro" id="IPR023631">
    <property type="entry name" value="Amidase_dom"/>
</dbReference>
<evidence type="ECO:0000256" key="1">
    <source>
        <dbReference type="ARBA" id="ARBA00009199"/>
    </source>
</evidence>
<dbReference type="EMBL" id="RZGK01000009">
    <property type="protein sequence ID" value="KAF9696520.1"/>
    <property type="molecule type" value="Genomic_DNA"/>
</dbReference>
<evidence type="ECO:0000313" key="5">
    <source>
        <dbReference type="Proteomes" id="UP000651452"/>
    </source>
</evidence>
<reference evidence="4" key="1">
    <citation type="submission" date="2018-12" db="EMBL/GenBank/DDBJ databases">
        <authorList>
            <person name="Syme R.A."/>
            <person name="Farfan-Caceres L."/>
            <person name="Lichtenzveig J."/>
        </authorList>
    </citation>
    <scope>NUCLEOTIDE SEQUENCE</scope>
    <source>
        <strain evidence="4">Al4</strain>
    </source>
</reference>
<comment type="similarity">
    <text evidence="1">Belongs to the amidase family.</text>
</comment>
<evidence type="ECO:0000259" key="3">
    <source>
        <dbReference type="Pfam" id="PF01425"/>
    </source>
</evidence>